<name>A0A1C1CTV3_9EURO</name>
<keyword evidence="2" id="KW-1185">Reference proteome</keyword>
<dbReference type="AlphaFoldDB" id="A0A1C1CTV3"/>
<dbReference type="OrthoDB" id="4540681at2759"/>
<accession>A0A1C1CTV3</accession>
<dbReference type="VEuPathDB" id="FungiDB:G647_06196"/>
<evidence type="ECO:0000313" key="1">
    <source>
        <dbReference type="EMBL" id="OCT51933.1"/>
    </source>
</evidence>
<proteinExistence type="predicted"/>
<evidence type="ECO:0000313" key="2">
    <source>
        <dbReference type="Proteomes" id="UP000094526"/>
    </source>
</evidence>
<dbReference type="STRING" id="86049.A0A1C1CTV3"/>
<comment type="caution">
    <text evidence="1">The sequence shown here is derived from an EMBL/GenBank/DDBJ whole genome shotgun (WGS) entry which is preliminary data.</text>
</comment>
<dbReference type="VEuPathDB" id="FungiDB:CLCR_08035"/>
<protein>
    <submittedName>
        <fullName evidence="1">Uncharacterized protein</fullName>
    </submittedName>
</protein>
<sequence length="824" mass="90995">MASPLGNEVALRQPFSNTGSQSSSFSQQGSLDWVAFGRIQYSASVAVLGRLAGAGVDTLTVAFGQAMCSAIPLGIHGERVLQDAMKRLSACSTFGDLVWFGVGVRHILRDLVQTTQGSALVALCGALSEGYSSELSALVLHEMSDSVGAPGELRPSFPQWHALSKVTASVFVESTFGLRIRQFMRLSGLPQDCYDDPGHPTDLAQVILAVGRLSSGAVETLYIQGGPACSWVATFADLVLGLRLQLLSCQGDLIFMNYDPALLSPQAIITFILPGIGRSTLRCTGSTAVVRSGGTFISDFFGDHSDNPLRRSGDHAYMFSGGRVEWANMLQDTFGEDFSELLRDSVDLGPDENQRPSSLSVEPKFQKHRSRLFARVLASGTLALLEDTMVCHLHKGHTAFIMWLVERISELRPLTSILLNESVRVRKKAAESRDASFHCYKTDRRRLEGVCGCDNHHCQRIVRTDARRSCLRAIAETVLQLSRILSVSILHGEYRPSRRGLMLIYERAAERSTIYPTNPNLYRPPSDWRKADENVLYLTFSLYSGPRSIPFSNGACAYSDGNVFAYMGTLEKATDSVEEAVLIYVGAGAIQHGPAVYRTVSGLVPYESYQEYPVRHTRPTNGLADLNQDTTSRDLRLYAMVQERFDGLAFWYRASSEYGMITFSPTALVDRLISARRYLQLPSAHYPSAASSPDDSIFGKWEKCTVEGEGIMLEALEGVTGGLVLRPLRENTLGRCVAIARSWAEVFLIKNGEELDVFSQYCAERFASKSAVVRRRNAQRKVRDDESDLEDREWMVGKKMKAMMKATIQVTIQATTTMTIWGSI</sequence>
<reference evidence="2" key="1">
    <citation type="submission" date="2015-07" db="EMBL/GenBank/DDBJ databases">
        <authorList>
            <person name="Teixeira M.M."/>
            <person name="Souza R.C."/>
            <person name="Almeida L.G."/>
            <person name="Vicente V.A."/>
            <person name="de Hoog S."/>
            <person name="Bocca A.L."/>
            <person name="de Almeida S.R."/>
            <person name="Vasconcelos A.T."/>
            <person name="Felipe M.S."/>
        </authorList>
    </citation>
    <scope>NUCLEOTIDE SEQUENCE [LARGE SCALE GENOMIC DNA]</scope>
    <source>
        <strain evidence="2">KSF</strain>
    </source>
</reference>
<dbReference type="EMBL" id="LGRB01000009">
    <property type="protein sequence ID" value="OCT51933.1"/>
    <property type="molecule type" value="Genomic_DNA"/>
</dbReference>
<gene>
    <name evidence="1" type="ORF">CLCR_08035</name>
</gene>
<dbReference type="Proteomes" id="UP000094526">
    <property type="component" value="Unassembled WGS sequence"/>
</dbReference>
<organism evidence="1 2">
    <name type="scientific">Cladophialophora carrionii</name>
    <dbReference type="NCBI Taxonomy" id="86049"/>
    <lineage>
        <taxon>Eukaryota</taxon>
        <taxon>Fungi</taxon>
        <taxon>Dikarya</taxon>
        <taxon>Ascomycota</taxon>
        <taxon>Pezizomycotina</taxon>
        <taxon>Eurotiomycetes</taxon>
        <taxon>Chaetothyriomycetidae</taxon>
        <taxon>Chaetothyriales</taxon>
        <taxon>Herpotrichiellaceae</taxon>
        <taxon>Cladophialophora</taxon>
    </lineage>
</organism>